<gene>
    <name evidence="2" type="ORF">DQG23_27980</name>
</gene>
<evidence type="ECO:0000313" key="2">
    <source>
        <dbReference type="EMBL" id="RAV16680.1"/>
    </source>
</evidence>
<evidence type="ECO:0000259" key="1">
    <source>
        <dbReference type="Pfam" id="PF00535"/>
    </source>
</evidence>
<dbReference type="InterPro" id="IPR011990">
    <property type="entry name" value="TPR-like_helical_dom_sf"/>
</dbReference>
<dbReference type="PANTHER" id="PTHR43630:SF2">
    <property type="entry name" value="GLYCOSYLTRANSFERASE"/>
    <property type="match status" value="1"/>
</dbReference>
<protein>
    <submittedName>
        <fullName evidence="2">Glycosyl transferase</fullName>
    </submittedName>
</protein>
<dbReference type="RefSeq" id="WP_113034339.1">
    <property type="nucleotide sequence ID" value="NZ_QMFB01000020.1"/>
</dbReference>
<dbReference type="EMBL" id="QMFB01000020">
    <property type="protein sequence ID" value="RAV16680.1"/>
    <property type="molecule type" value="Genomic_DNA"/>
</dbReference>
<comment type="caution">
    <text evidence="2">The sequence shown here is derived from an EMBL/GenBank/DDBJ whole genome shotgun (WGS) entry which is preliminary data.</text>
</comment>
<reference evidence="2 3" key="1">
    <citation type="journal article" date="2009" name="Int. J. Syst. Evol. Microbiol.">
        <title>Paenibacillus contaminans sp. nov., isolated from a contaminated laboratory plate.</title>
        <authorList>
            <person name="Chou J.H."/>
            <person name="Lee J.H."/>
            <person name="Lin M.C."/>
            <person name="Chang P.S."/>
            <person name="Arun A.B."/>
            <person name="Young C.C."/>
            <person name="Chen W.M."/>
        </authorList>
    </citation>
    <scope>NUCLEOTIDE SEQUENCE [LARGE SCALE GENOMIC DNA]</scope>
    <source>
        <strain evidence="2 3">CKOBP-6</strain>
    </source>
</reference>
<evidence type="ECO:0000313" key="3">
    <source>
        <dbReference type="Proteomes" id="UP000250369"/>
    </source>
</evidence>
<accession>A0A329MA05</accession>
<dbReference type="OrthoDB" id="9815923at2"/>
<dbReference type="GO" id="GO:0016740">
    <property type="term" value="F:transferase activity"/>
    <property type="evidence" value="ECO:0007669"/>
    <property type="project" value="UniProtKB-KW"/>
</dbReference>
<organism evidence="2 3">
    <name type="scientific">Paenibacillus contaminans</name>
    <dbReference type="NCBI Taxonomy" id="450362"/>
    <lineage>
        <taxon>Bacteria</taxon>
        <taxon>Bacillati</taxon>
        <taxon>Bacillota</taxon>
        <taxon>Bacilli</taxon>
        <taxon>Bacillales</taxon>
        <taxon>Paenibacillaceae</taxon>
        <taxon>Paenibacillus</taxon>
    </lineage>
</organism>
<dbReference type="Gene3D" id="1.25.40.10">
    <property type="entry name" value="Tetratricopeptide repeat domain"/>
    <property type="match status" value="1"/>
</dbReference>
<dbReference type="InterPro" id="IPR001173">
    <property type="entry name" value="Glyco_trans_2-like"/>
</dbReference>
<keyword evidence="2" id="KW-0808">Transferase</keyword>
<dbReference type="InterPro" id="IPR029044">
    <property type="entry name" value="Nucleotide-diphossugar_trans"/>
</dbReference>
<dbReference type="SUPFAM" id="SSF53448">
    <property type="entry name" value="Nucleotide-diphospho-sugar transferases"/>
    <property type="match status" value="1"/>
</dbReference>
<proteinExistence type="predicted"/>
<feature type="domain" description="Glycosyltransferase 2-like" evidence="1">
    <location>
        <begin position="5"/>
        <end position="132"/>
    </location>
</feature>
<sequence>MITISLCMIVKNAEDTIGDCLASVRGLVDEIVVLDTGSTDSTESIVRSYTDRIYRFAWIDDFAAARNESFRYASCSHILWLDADDVLLEEDRGKLLELKQTLSPDVDSVTMIYHYAFDEYGRVTVSLRRNRLIKRENGFRWHGAVHEYLAVSGKIEDSGIVVTHKRRHRQGGRNLAIFERKLENGETLTSRDRFYYANELTDNRHYEKAAAIYRELIEKNDGWSEDLLTSCGRLADICEAEGDDEEALRWALHSFAYDIPRAEFCCRLGYRFLQENRLTQAVYWYKLATELRKPEQSWGFFNDACWTWLPHIQLCICYYRLGDYPEAYRHNEKARAYRPDDPAVLSNKALLEGAFPHVFPPS</sequence>
<dbReference type="AlphaFoldDB" id="A0A329MA05"/>
<keyword evidence="3" id="KW-1185">Reference proteome</keyword>
<dbReference type="Pfam" id="PF00535">
    <property type="entry name" value="Glycos_transf_2"/>
    <property type="match status" value="1"/>
</dbReference>
<dbReference type="PANTHER" id="PTHR43630">
    <property type="entry name" value="POLY-BETA-1,6-N-ACETYL-D-GLUCOSAMINE SYNTHASE"/>
    <property type="match status" value="1"/>
</dbReference>
<dbReference type="CDD" id="cd02511">
    <property type="entry name" value="Beta4Glucosyltransferase"/>
    <property type="match status" value="1"/>
</dbReference>
<dbReference type="Proteomes" id="UP000250369">
    <property type="component" value="Unassembled WGS sequence"/>
</dbReference>
<dbReference type="Gene3D" id="3.90.550.10">
    <property type="entry name" value="Spore Coat Polysaccharide Biosynthesis Protein SpsA, Chain A"/>
    <property type="match status" value="1"/>
</dbReference>
<name>A0A329MA05_9BACL</name>
<dbReference type="SUPFAM" id="SSF81901">
    <property type="entry name" value="HCP-like"/>
    <property type="match status" value="1"/>
</dbReference>